<dbReference type="GO" id="GO:0005829">
    <property type="term" value="C:cytosol"/>
    <property type="evidence" value="ECO:0007669"/>
    <property type="project" value="TreeGrafter"/>
</dbReference>
<evidence type="ECO:0000259" key="2">
    <source>
        <dbReference type="PROSITE" id="PS50943"/>
    </source>
</evidence>
<reference evidence="3" key="2">
    <citation type="journal article" date="2021" name="PeerJ">
        <title>Extensive microbial diversity within the chicken gut microbiome revealed by metagenomics and culture.</title>
        <authorList>
            <person name="Gilroy R."/>
            <person name="Ravi A."/>
            <person name="Getino M."/>
            <person name="Pursley I."/>
            <person name="Horton D.L."/>
            <person name="Alikhan N.F."/>
            <person name="Baker D."/>
            <person name="Gharbi K."/>
            <person name="Hall N."/>
            <person name="Watson M."/>
            <person name="Adriaenssens E.M."/>
            <person name="Foster-Nyarko E."/>
            <person name="Jarju S."/>
            <person name="Secka A."/>
            <person name="Antonio M."/>
            <person name="Oren A."/>
            <person name="Chaudhuri R.R."/>
            <person name="La Ragione R."/>
            <person name="Hildebrand F."/>
            <person name="Pallen M.J."/>
        </authorList>
    </citation>
    <scope>NUCLEOTIDE SEQUENCE</scope>
    <source>
        <strain evidence="3">ChiGjej1B1-1684</strain>
    </source>
</reference>
<dbReference type="GO" id="GO:0003700">
    <property type="term" value="F:DNA-binding transcription factor activity"/>
    <property type="evidence" value="ECO:0007669"/>
    <property type="project" value="TreeGrafter"/>
</dbReference>
<organism evidence="3 4">
    <name type="scientific">Candidatus Limousia pullorum</name>
    <dbReference type="NCBI Taxonomy" id="2840860"/>
    <lineage>
        <taxon>Bacteria</taxon>
        <taxon>Bacillati</taxon>
        <taxon>Bacillota</taxon>
        <taxon>Clostridia</taxon>
        <taxon>Eubacteriales</taxon>
        <taxon>Oscillospiraceae</taxon>
        <taxon>Oscillospiraceae incertae sedis</taxon>
        <taxon>Candidatus Limousia</taxon>
    </lineage>
</organism>
<evidence type="ECO:0000313" key="3">
    <source>
        <dbReference type="EMBL" id="HIU50754.1"/>
    </source>
</evidence>
<dbReference type="Gene3D" id="1.10.260.40">
    <property type="entry name" value="lambda repressor-like DNA-binding domains"/>
    <property type="match status" value="1"/>
</dbReference>
<dbReference type="AlphaFoldDB" id="A0A9D1LZB0"/>
<keyword evidence="1" id="KW-0238">DNA-binding</keyword>
<dbReference type="Pfam" id="PF01381">
    <property type="entry name" value="HTH_3"/>
    <property type="match status" value="1"/>
</dbReference>
<dbReference type="PROSITE" id="PS50943">
    <property type="entry name" value="HTH_CROC1"/>
    <property type="match status" value="1"/>
</dbReference>
<accession>A0A9D1LZB0</accession>
<evidence type="ECO:0000256" key="1">
    <source>
        <dbReference type="ARBA" id="ARBA00023125"/>
    </source>
</evidence>
<evidence type="ECO:0000313" key="4">
    <source>
        <dbReference type="Proteomes" id="UP000824118"/>
    </source>
</evidence>
<reference evidence="3" key="1">
    <citation type="submission" date="2020-10" db="EMBL/GenBank/DDBJ databases">
        <authorList>
            <person name="Gilroy R."/>
        </authorList>
    </citation>
    <scope>NUCLEOTIDE SEQUENCE</scope>
    <source>
        <strain evidence="3">ChiGjej1B1-1684</strain>
    </source>
</reference>
<protein>
    <submittedName>
        <fullName evidence="3">Helix-turn-helix transcriptional regulator</fullName>
    </submittedName>
</protein>
<dbReference type="EMBL" id="DVNG01000105">
    <property type="protein sequence ID" value="HIU50754.1"/>
    <property type="molecule type" value="Genomic_DNA"/>
</dbReference>
<dbReference type="PANTHER" id="PTHR46797">
    <property type="entry name" value="HTH-TYPE TRANSCRIPTIONAL REGULATOR"/>
    <property type="match status" value="1"/>
</dbReference>
<dbReference type="InterPro" id="IPR001387">
    <property type="entry name" value="Cro/C1-type_HTH"/>
</dbReference>
<dbReference type="PANTHER" id="PTHR46797:SF1">
    <property type="entry name" value="METHYLPHOSPHONATE SYNTHASE"/>
    <property type="match status" value="1"/>
</dbReference>
<dbReference type="SMART" id="SM00530">
    <property type="entry name" value="HTH_XRE"/>
    <property type="match status" value="1"/>
</dbReference>
<dbReference type="InterPro" id="IPR050807">
    <property type="entry name" value="TransReg_Diox_bact_type"/>
</dbReference>
<dbReference type="SUPFAM" id="SSF47413">
    <property type="entry name" value="lambda repressor-like DNA-binding domains"/>
    <property type="match status" value="1"/>
</dbReference>
<sequence length="81" mass="9122">MEFNKYAVGVVIRRLRKERKLSQEVLSGLAGLARSHLAMIESGNKKANLETIWKIANALGITPHELVNLIEEEILSEIHDD</sequence>
<dbReference type="Proteomes" id="UP000824118">
    <property type="component" value="Unassembled WGS sequence"/>
</dbReference>
<dbReference type="GO" id="GO:0003677">
    <property type="term" value="F:DNA binding"/>
    <property type="evidence" value="ECO:0007669"/>
    <property type="project" value="UniProtKB-KW"/>
</dbReference>
<comment type="caution">
    <text evidence="3">The sequence shown here is derived from an EMBL/GenBank/DDBJ whole genome shotgun (WGS) entry which is preliminary data.</text>
</comment>
<feature type="domain" description="HTH cro/C1-type" evidence="2">
    <location>
        <begin position="12"/>
        <end position="66"/>
    </location>
</feature>
<dbReference type="CDD" id="cd00093">
    <property type="entry name" value="HTH_XRE"/>
    <property type="match status" value="1"/>
</dbReference>
<dbReference type="InterPro" id="IPR010982">
    <property type="entry name" value="Lambda_DNA-bd_dom_sf"/>
</dbReference>
<proteinExistence type="predicted"/>
<name>A0A9D1LZB0_9FIRM</name>
<gene>
    <name evidence="3" type="ORF">IAD22_07055</name>
</gene>